<proteinExistence type="predicted"/>
<dbReference type="InterPro" id="IPR035903">
    <property type="entry name" value="HesB-like_dom_sf"/>
</dbReference>
<dbReference type="SUPFAM" id="SSF89360">
    <property type="entry name" value="HesB-like domain"/>
    <property type="match status" value="1"/>
</dbReference>
<protein>
    <submittedName>
        <fullName evidence="1">HesB/YadR/YfhF family protein</fullName>
    </submittedName>
</protein>
<dbReference type="EMBL" id="JBHSED010000035">
    <property type="protein sequence ID" value="MFC4304949.1"/>
    <property type="molecule type" value="Genomic_DNA"/>
</dbReference>
<reference evidence="2" key="1">
    <citation type="journal article" date="2019" name="Int. J. Syst. Evol. Microbiol.">
        <title>The Global Catalogue of Microorganisms (GCM) 10K type strain sequencing project: providing services to taxonomists for standard genome sequencing and annotation.</title>
        <authorList>
            <consortium name="The Broad Institute Genomics Platform"/>
            <consortium name="The Broad Institute Genome Sequencing Center for Infectious Disease"/>
            <person name="Wu L."/>
            <person name="Ma J."/>
        </authorList>
    </citation>
    <scope>NUCLEOTIDE SEQUENCE [LARGE SCALE GENOMIC DNA]</scope>
    <source>
        <strain evidence="2">CGMCC 4.1641</strain>
    </source>
</reference>
<organism evidence="1 2">
    <name type="scientific">Cohnella boryungensis</name>
    <dbReference type="NCBI Taxonomy" id="768479"/>
    <lineage>
        <taxon>Bacteria</taxon>
        <taxon>Bacillati</taxon>
        <taxon>Bacillota</taxon>
        <taxon>Bacilli</taxon>
        <taxon>Bacillales</taxon>
        <taxon>Paenibacillaceae</taxon>
        <taxon>Cohnella</taxon>
    </lineage>
</organism>
<accession>A0ABV8SEZ6</accession>
<evidence type="ECO:0000313" key="2">
    <source>
        <dbReference type="Proteomes" id="UP001595755"/>
    </source>
</evidence>
<evidence type="ECO:0000313" key="1">
    <source>
        <dbReference type="EMBL" id="MFC4304949.1"/>
    </source>
</evidence>
<comment type="caution">
    <text evidence="1">The sequence shown here is derived from an EMBL/GenBank/DDBJ whole genome shotgun (WGS) entry which is preliminary data.</text>
</comment>
<dbReference type="RefSeq" id="WP_204603595.1">
    <property type="nucleotide sequence ID" value="NZ_JBHSED010000035.1"/>
</dbReference>
<name>A0ABV8SEZ6_9BACL</name>
<keyword evidence="2" id="KW-1185">Reference proteome</keyword>
<dbReference type="Proteomes" id="UP001595755">
    <property type="component" value="Unassembled WGS sequence"/>
</dbReference>
<gene>
    <name evidence="1" type="ORF">ACFO1S_16075</name>
</gene>
<sequence>MELIVTPAALSCFKGEWDIRDGETVRVFVRYVSGGELPFAFGVTRDTPIDAAVATEAERITFYMEGKDVWFLEGRSLRIDCQNEGIVFLLD</sequence>